<organism evidence="2">
    <name type="scientific">Hexamita inflata</name>
    <dbReference type="NCBI Taxonomy" id="28002"/>
    <lineage>
        <taxon>Eukaryota</taxon>
        <taxon>Metamonada</taxon>
        <taxon>Diplomonadida</taxon>
        <taxon>Hexamitidae</taxon>
        <taxon>Hexamitinae</taxon>
        <taxon>Hexamita</taxon>
    </lineage>
</organism>
<feature type="region of interest" description="Disordered" evidence="1">
    <location>
        <begin position="53"/>
        <end position="74"/>
    </location>
</feature>
<dbReference type="EMBL" id="CATOUU010000806">
    <property type="protein sequence ID" value="CAI9950005.1"/>
    <property type="molecule type" value="Genomic_DNA"/>
</dbReference>
<evidence type="ECO:0000313" key="3">
    <source>
        <dbReference type="EMBL" id="CAL6031865.1"/>
    </source>
</evidence>
<comment type="caution">
    <text evidence="2">The sequence shown here is derived from an EMBL/GenBank/DDBJ whole genome shotgun (WGS) entry which is preliminary data.</text>
</comment>
<dbReference type="AlphaFoldDB" id="A0AA86UAJ6"/>
<protein>
    <submittedName>
        <fullName evidence="3">Hypothetical_protein</fullName>
    </submittedName>
</protein>
<evidence type="ECO:0000256" key="1">
    <source>
        <dbReference type="SAM" id="MobiDB-lite"/>
    </source>
</evidence>
<gene>
    <name evidence="3" type="ORF">HINF_LOCUS34207</name>
    <name evidence="2" type="ORF">HINF_LOCUS37650</name>
</gene>
<evidence type="ECO:0000313" key="2">
    <source>
        <dbReference type="EMBL" id="CAI9950005.1"/>
    </source>
</evidence>
<sequence>MNKQFHLYNKIDHYLSRSGIQYGSQIQDSKNQKEPNIYLTPLKQPHIQVLNNNSVTNSTTEYSKEETAQEKKQDSFQNEIQMLKKENEELKQLLKISQTQTSQSQLQIQKLIMTVEQMKKLFE</sequence>
<dbReference type="EMBL" id="CAXDID020000121">
    <property type="protein sequence ID" value="CAL6031865.1"/>
    <property type="molecule type" value="Genomic_DNA"/>
</dbReference>
<dbReference type="Proteomes" id="UP001642409">
    <property type="component" value="Unassembled WGS sequence"/>
</dbReference>
<reference evidence="3 4" key="2">
    <citation type="submission" date="2024-07" db="EMBL/GenBank/DDBJ databases">
        <authorList>
            <person name="Akdeniz Z."/>
        </authorList>
    </citation>
    <scope>NUCLEOTIDE SEQUENCE [LARGE SCALE GENOMIC DNA]</scope>
</reference>
<keyword evidence="4" id="KW-1185">Reference proteome</keyword>
<proteinExistence type="predicted"/>
<name>A0AA86UAJ6_9EUKA</name>
<feature type="compositionally biased region" description="Basic and acidic residues" evidence="1">
    <location>
        <begin position="62"/>
        <end position="74"/>
    </location>
</feature>
<evidence type="ECO:0000313" key="4">
    <source>
        <dbReference type="Proteomes" id="UP001642409"/>
    </source>
</evidence>
<reference evidence="2" key="1">
    <citation type="submission" date="2023-06" db="EMBL/GenBank/DDBJ databases">
        <authorList>
            <person name="Kurt Z."/>
        </authorList>
    </citation>
    <scope>NUCLEOTIDE SEQUENCE</scope>
</reference>
<accession>A0AA86UAJ6</accession>